<dbReference type="GeneID" id="108864446"/>
<keyword evidence="4" id="KW-0540">Nuclease</keyword>
<dbReference type="GO" id="GO:0042575">
    <property type="term" value="C:DNA polymerase complex"/>
    <property type="evidence" value="ECO:0007669"/>
    <property type="project" value="UniProtKB-ARBA"/>
</dbReference>
<dbReference type="SUPFAM" id="SSF56672">
    <property type="entry name" value="DNA/RNA polymerases"/>
    <property type="match status" value="1"/>
</dbReference>
<dbReference type="InterPro" id="IPR012337">
    <property type="entry name" value="RNaseH-like_sf"/>
</dbReference>
<keyword evidence="6" id="KW-0378">Hydrolase</keyword>
<feature type="compositionally biased region" description="Low complexity" evidence="8">
    <location>
        <begin position="1354"/>
        <end position="1365"/>
    </location>
</feature>
<dbReference type="InterPro" id="IPR043128">
    <property type="entry name" value="Rev_trsase/Diguanyl_cyclase"/>
</dbReference>
<accession>A0AAJ7PA29</accession>
<evidence type="ECO:0000259" key="10">
    <source>
        <dbReference type="PROSITE" id="PS50994"/>
    </source>
</evidence>
<dbReference type="EC" id="2.7.7.49" evidence="1"/>
<feature type="compositionally biased region" description="Polar residues" evidence="8">
    <location>
        <begin position="218"/>
        <end position="231"/>
    </location>
</feature>
<keyword evidence="5" id="KW-0255">Endonuclease</keyword>
<dbReference type="GO" id="GO:0003964">
    <property type="term" value="F:RNA-directed DNA polymerase activity"/>
    <property type="evidence" value="ECO:0007669"/>
    <property type="project" value="UniProtKB-KW"/>
</dbReference>
<evidence type="ECO:0000256" key="8">
    <source>
        <dbReference type="SAM" id="MobiDB-lite"/>
    </source>
</evidence>
<evidence type="ECO:0000256" key="1">
    <source>
        <dbReference type="ARBA" id="ARBA00012493"/>
    </source>
</evidence>
<dbReference type="FunFam" id="3.30.420.10:FF:000063">
    <property type="entry name" value="Retrovirus-related Pol polyprotein from transposon 297-like Protein"/>
    <property type="match status" value="1"/>
</dbReference>
<dbReference type="Gene3D" id="3.10.10.10">
    <property type="entry name" value="HIV Type 1 Reverse Transcriptase, subunit A, domain 1"/>
    <property type="match status" value="1"/>
</dbReference>
<evidence type="ECO:0000256" key="2">
    <source>
        <dbReference type="ARBA" id="ARBA00022679"/>
    </source>
</evidence>
<feature type="compositionally biased region" description="Basic and acidic residues" evidence="8">
    <location>
        <begin position="1331"/>
        <end position="1351"/>
    </location>
</feature>
<dbReference type="Pfam" id="PF17917">
    <property type="entry name" value="RT_RNaseH"/>
    <property type="match status" value="1"/>
</dbReference>
<dbReference type="PANTHER" id="PTHR37984">
    <property type="entry name" value="PROTEIN CBG26694"/>
    <property type="match status" value="1"/>
</dbReference>
<dbReference type="InterPro" id="IPR000477">
    <property type="entry name" value="RT_dom"/>
</dbReference>
<dbReference type="PROSITE" id="PS50994">
    <property type="entry name" value="INTEGRASE"/>
    <property type="match status" value="1"/>
</dbReference>
<evidence type="ECO:0000313" key="11">
    <source>
        <dbReference type="Proteomes" id="UP000694867"/>
    </source>
</evidence>
<feature type="region of interest" description="Disordered" evidence="8">
    <location>
        <begin position="1286"/>
        <end position="1420"/>
    </location>
</feature>
<feature type="domain" description="Integrase catalytic" evidence="10">
    <location>
        <begin position="1039"/>
        <end position="1188"/>
    </location>
</feature>
<dbReference type="Gene3D" id="3.30.420.10">
    <property type="entry name" value="Ribonuclease H-like superfamily/Ribonuclease H"/>
    <property type="match status" value="1"/>
</dbReference>
<keyword evidence="3" id="KW-0548">Nucleotidyltransferase</keyword>
<evidence type="ECO:0000256" key="7">
    <source>
        <dbReference type="ARBA" id="ARBA00022918"/>
    </source>
</evidence>
<evidence type="ECO:0000313" key="12">
    <source>
        <dbReference type="RefSeq" id="XP_018495621.1"/>
    </source>
</evidence>
<sequence length="1420" mass="163532">MEKLDIIKDIAVKNKSAEEWRRFKDLFETYLIATEKSNKEESVKLALLKVLGGRIVLDEYNNSFRETPPRTLKEALETLEKKFNAGESEHYLAHVFWTRAQLQSETIDEWLIDLRKKAQPCKFKEEDRMLRDKIVAGVACSLTRRELLKQKQLTLQETIDICLAMENSATQLRSFQMAGAPRTERTIEEDGSAAPEADTFVLTERRPRFNGRGGPKRYQNNNSWQSRNQASQGYGPQIRCRHCAKGHRPGDANCPARGKQCAVCGKFNHFAAVCSKRQQRVETIDDDQANAESTDEELQLIYAVRSERSRMIYMKCAVRENNGRVTRFQIDSGASCNVVPISQVPQARLNTTIRPTLRVYDKKTLRSLGKTKITLTQLKTGKKHEVEFVVVREELQPILGRFTSEKLGILSVDYSQIDSVTEHMSGAGKESDSEKKIRQLVRLYPGVFDGELGMFPGEVRLAVKPHAVPSCNVSCSVPPHLRSQLKQKLEQLIKREVIERVDHPTQWVNRLSLQVKKNGDLRICLDPRKLNEVLIREVFHTPAFDEILPNLSKVKLFSKFDLSDGFWHCKMDKESSQLTTFQTPFGRFRFLRMPFGLSVAPEIFYKNLVHLLEGLEGTHALADDVLVCGRGETLEEAERDHDRNLSRFLRRCQEKGIKLNKEKTTLKTPDTKFFGFILTERGLQIDPEKQKRLAHMRAPRDVVGLKSFLGMLAHISRFLPDLAQVLGPLRELCRSGREWEWGAPQKDAFERATTMVSRSPILAFFDVEKEVEIECDASKDGLGAALIQEGRPVYFASRAMSPTETRYAQIEKELLAIKYAVNRFRYFIYPKLVTVYTDHRPLINIVKKPLDDVPLRLQRMLLDIQRYNAKLVYRPGREMKFADALSRCPMEASPRIQEEIRIVRLLPMRDLTVELLREQARESEEYRQLIETVRQGWPESKRKLKPAVAELYAYRARLTVEDDLVLCGDTIVVPRNLRKEFIRRSCYAHMSAAATWQRARSCIFWPRMKQDIEQHILQCPGCQTYPNAPKKEPMVPHEIPTRPWQKVGLDIAALKNQKILVVVDYYSNLVIAMPLPDRPTSTSIVRRIKQLFMMFGLCEVMMTDADPLFRSTEFLQFVREWNFRHDMSSPHYHQSHGKAEAAVAIIKRIIRRAGAAKEEWERGVIAYNDTPQEKLGGATPSQMFHSRRFKTDLPVRPRLLQPEIKTHRYAIRARRQHLERMKRSYDRGANELMPLRCGEAVRVRPTRLGVTEWTHGRVLKALPHRRYLVQLDNGVTCYRNRRHLVKESQTEQQTDAPIQSEMVERKKDNSQSLVTFWDLIEPGTDSPNSRSEGETFKAQQDSDQHDPRVEETSTEGSSEVTTTAEQEPKRRHAETEELTANEGTEVAESDAGKGRQLRDRSALQKPQRYQATGSKDCIQS</sequence>
<evidence type="ECO:0000259" key="9">
    <source>
        <dbReference type="PROSITE" id="PS50878"/>
    </source>
</evidence>
<dbReference type="FunFam" id="3.10.20.370:FF:000001">
    <property type="entry name" value="Retrovirus-related Pol polyprotein from transposon 17.6-like protein"/>
    <property type="match status" value="1"/>
</dbReference>
<dbReference type="PANTHER" id="PTHR37984:SF8">
    <property type="entry name" value="CCHC-TYPE DOMAIN-CONTAINING PROTEIN"/>
    <property type="match status" value="1"/>
</dbReference>
<dbReference type="GO" id="GO:0015074">
    <property type="term" value="P:DNA integration"/>
    <property type="evidence" value="ECO:0007669"/>
    <property type="project" value="InterPro"/>
</dbReference>
<feature type="region of interest" description="Disordered" evidence="8">
    <location>
        <begin position="206"/>
        <end position="231"/>
    </location>
</feature>
<dbReference type="RefSeq" id="XP_018495621.1">
    <property type="nucleotide sequence ID" value="XM_018640105.1"/>
</dbReference>
<dbReference type="GO" id="GO:0003676">
    <property type="term" value="F:nucleic acid binding"/>
    <property type="evidence" value="ECO:0007669"/>
    <property type="project" value="InterPro"/>
</dbReference>
<dbReference type="KEGG" id="goe:108864446"/>
<protein>
    <recommendedName>
        <fullName evidence="1">RNA-directed DNA polymerase</fullName>
        <ecNumber evidence="1">2.7.7.49</ecNumber>
    </recommendedName>
</protein>
<dbReference type="Proteomes" id="UP000694867">
    <property type="component" value="Unplaced"/>
</dbReference>
<proteinExistence type="predicted"/>
<dbReference type="Pfam" id="PF00078">
    <property type="entry name" value="RVT_1"/>
    <property type="match status" value="1"/>
</dbReference>
<dbReference type="InterPro" id="IPR050951">
    <property type="entry name" value="Retrovirus_Pol_polyprotein"/>
</dbReference>
<keyword evidence="11" id="KW-1185">Reference proteome</keyword>
<feature type="compositionally biased region" description="Basic and acidic residues" evidence="8">
    <location>
        <begin position="1390"/>
        <end position="1402"/>
    </location>
</feature>
<dbReference type="Gene3D" id="1.10.340.70">
    <property type="match status" value="1"/>
</dbReference>
<evidence type="ECO:0000256" key="3">
    <source>
        <dbReference type="ARBA" id="ARBA00022695"/>
    </source>
</evidence>
<dbReference type="InterPro" id="IPR021109">
    <property type="entry name" value="Peptidase_aspartic_dom_sf"/>
</dbReference>
<dbReference type="CDD" id="cd01647">
    <property type="entry name" value="RT_LTR"/>
    <property type="match status" value="1"/>
</dbReference>
<dbReference type="Gene3D" id="2.40.70.10">
    <property type="entry name" value="Acid Proteases"/>
    <property type="match status" value="1"/>
</dbReference>
<dbReference type="InterPro" id="IPR036397">
    <property type="entry name" value="RNaseH_sf"/>
</dbReference>
<dbReference type="GO" id="GO:0004519">
    <property type="term" value="F:endonuclease activity"/>
    <property type="evidence" value="ECO:0007669"/>
    <property type="project" value="UniProtKB-KW"/>
</dbReference>
<evidence type="ECO:0000256" key="6">
    <source>
        <dbReference type="ARBA" id="ARBA00022801"/>
    </source>
</evidence>
<dbReference type="GO" id="GO:0016787">
    <property type="term" value="F:hydrolase activity"/>
    <property type="evidence" value="ECO:0007669"/>
    <property type="project" value="UniProtKB-KW"/>
</dbReference>
<keyword evidence="2" id="KW-0808">Transferase</keyword>
<dbReference type="InterPro" id="IPR041588">
    <property type="entry name" value="Integrase_H2C2"/>
</dbReference>
<reference evidence="12" key="1">
    <citation type="submission" date="2025-08" db="UniProtKB">
        <authorList>
            <consortium name="RefSeq"/>
        </authorList>
    </citation>
    <scope>IDENTIFICATION</scope>
</reference>
<feature type="domain" description="Reverse transcriptase" evidence="9">
    <location>
        <begin position="495"/>
        <end position="678"/>
    </location>
</feature>
<evidence type="ECO:0000256" key="4">
    <source>
        <dbReference type="ARBA" id="ARBA00022722"/>
    </source>
</evidence>
<feature type="compositionally biased region" description="Polar residues" evidence="8">
    <location>
        <begin position="1407"/>
        <end position="1420"/>
    </location>
</feature>
<evidence type="ECO:0000256" key="5">
    <source>
        <dbReference type="ARBA" id="ARBA00022759"/>
    </source>
</evidence>
<dbReference type="SUPFAM" id="SSF53098">
    <property type="entry name" value="Ribonuclease H-like"/>
    <property type="match status" value="1"/>
</dbReference>
<dbReference type="InterPro" id="IPR041373">
    <property type="entry name" value="RT_RNaseH"/>
</dbReference>
<dbReference type="CDD" id="cd09274">
    <property type="entry name" value="RNase_HI_RT_Ty3"/>
    <property type="match status" value="1"/>
</dbReference>
<dbReference type="InterPro" id="IPR043502">
    <property type="entry name" value="DNA/RNA_pol_sf"/>
</dbReference>
<organism evidence="11 12">
    <name type="scientific">Galendromus occidentalis</name>
    <name type="common">western predatory mite</name>
    <dbReference type="NCBI Taxonomy" id="34638"/>
    <lineage>
        <taxon>Eukaryota</taxon>
        <taxon>Metazoa</taxon>
        <taxon>Ecdysozoa</taxon>
        <taxon>Arthropoda</taxon>
        <taxon>Chelicerata</taxon>
        <taxon>Arachnida</taxon>
        <taxon>Acari</taxon>
        <taxon>Parasitiformes</taxon>
        <taxon>Mesostigmata</taxon>
        <taxon>Gamasina</taxon>
        <taxon>Phytoseioidea</taxon>
        <taxon>Phytoseiidae</taxon>
        <taxon>Typhlodrominae</taxon>
        <taxon>Galendromus</taxon>
    </lineage>
</organism>
<name>A0AAJ7PA29_9ACAR</name>
<dbReference type="InterPro" id="IPR001584">
    <property type="entry name" value="Integrase_cat-core"/>
</dbReference>
<gene>
    <name evidence="12" type="primary">LOC108864446</name>
</gene>
<dbReference type="PROSITE" id="PS50878">
    <property type="entry name" value="RT_POL"/>
    <property type="match status" value="1"/>
</dbReference>
<dbReference type="Pfam" id="PF00665">
    <property type="entry name" value="rve"/>
    <property type="match status" value="1"/>
</dbReference>
<keyword evidence="7" id="KW-0695">RNA-directed DNA polymerase</keyword>
<dbReference type="Pfam" id="PF17921">
    <property type="entry name" value="Integrase_H2C2"/>
    <property type="match status" value="1"/>
</dbReference>
<dbReference type="Gene3D" id="3.30.70.270">
    <property type="match status" value="2"/>
</dbReference>